<dbReference type="PROSITE" id="PS50850">
    <property type="entry name" value="MFS"/>
    <property type="match status" value="1"/>
</dbReference>
<keyword evidence="10" id="KW-1015">Disulfide bond</keyword>
<dbReference type="AlphaFoldDB" id="A0AAD7TGK3"/>
<dbReference type="Proteomes" id="UP001215151">
    <property type="component" value="Unassembled WGS sequence"/>
</dbReference>
<comment type="catalytic activity">
    <reaction evidence="11">
        <text>myo-inositol(out) + H(+)(out) = myo-inositol(in) + H(+)(in)</text>
        <dbReference type="Rhea" id="RHEA:60364"/>
        <dbReference type="ChEBI" id="CHEBI:15378"/>
        <dbReference type="ChEBI" id="CHEBI:17268"/>
    </reaction>
</comment>
<feature type="transmembrane region" description="Helical" evidence="13">
    <location>
        <begin position="123"/>
        <end position="140"/>
    </location>
</feature>
<dbReference type="Pfam" id="PF05730">
    <property type="entry name" value="CFEM"/>
    <property type="match status" value="1"/>
</dbReference>
<feature type="region of interest" description="Disordered" evidence="12">
    <location>
        <begin position="937"/>
        <end position="957"/>
    </location>
</feature>
<comment type="caution">
    <text evidence="15">The sequence shown here is derived from an EMBL/GenBank/DDBJ whole genome shotgun (WGS) entry which is preliminary data.</text>
</comment>
<evidence type="ECO:0000256" key="10">
    <source>
        <dbReference type="ARBA" id="ARBA00023157"/>
    </source>
</evidence>
<dbReference type="GO" id="GO:0005351">
    <property type="term" value="F:carbohydrate:proton symporter activity"/>
    <property type="evidence" value="ECO:0007669"/>
    <property type="project" value="TreeGrafter"/>
</dbReference>
<evidence type="ECO:0000313" key="16">
    <source>
        <dbReference type="Proteomes" id="UP001215151"/>
    </source>
</evidence>
<comment type="subcellular location">
    <subcellularLocation>
        <location evidence="1">Membrane</location>
        <topology evidence="1">Multi-pass membrane protein</topology>
    </subcellularLocation>
    <subcellularLocation>
        <location evidence="2">Secreted</location>
    </subcellularLocation>
</comment>
<reference evidence="15" key="1">
    <citation type="submission" date="2022-11" db="EMBL/GenBank/DDBJ databases">
        <title>Genome Sequence of Cubamyces cubensis.</title>
        <authorList>
            <person name="Buettner E."/>
        </authorList>
    </citation>
    <scope>NUCLEOTIDE SEQUENCE</scope>
    <source>
        <strain evidence="15">MPL-01</strain>
    </source>
</reference>
<dbReference type="Pfam" id="PF00083">
    <property type="entry name" value="Sugar_tr"/>
    <property type="match status" value="1"/>
</dbReference>
<keyword evidence="4" id="KW-0813">Transport</keyword>
<evidence type="ECO:0000256" key="2">
    <source>
        <dbReference type="ARBA" id="ARBA00004613"/>
    </source>
</evidence>
<keyword evidence="5" id="KW-0964">Secreted</keyword>
<dbReference type="SUPFAM" id="SSF103473">
    <property type="entry name" value="MFS general substrate transporter"/>
    <property type="match status" value="1"/>
</dbReference>
<feature type="compositionally biased region" description="Low complexity" evidence="12">
    <location>
        <begin position="948"/>
        <end position="957"/>
    </location>
</feature>
<dbReference type="InterPro" id="IPR050360">
    <property type="entry name" value="MFS_Sugar_Transporters"/>
</dbReference>
<protein>
    <recommendedName>
        <fullName evidence="14">Major facilitator superfamily (MFS) profile domain-containing protein</fullName>
    </recommendedName>
</protein>
<feature type="transmembrane region" description="Helical" evidence="13">
    <location>
        <begin position="51"/>
        <end position="73"/>
    </location>
</feature>
<evidence type="ECO:0000256" key="3">
    <source>
        <dbReference type="ARBA" id="ARBA00010992"/>
    </source>
</evidence>
<evidence type="ECO:0000256" key="12">
    <source>
        <dbReference type="SAM" id="MobiDB-lite"/>
    </source>
</evidence>
<organism evidence="15 16">
    <name type="scientific">Trametes cubensis</name>
    <dbReference type="NCBI Taxonomy" id="1111947"/>
    <lineage>
        <taxon>Eukaryota</taxon>
        <taxon>Fungi</taxon>
        <taxon>Dikarya</taxon>
        <taxon>Basidiomycota</taxon>
        <taxon>Agaricomycotina</taxon>
        <taxon>Agaricomycetes</taxon>
        <taxon>Polyporales</taxon>
        <taxon>Polyporaceae</taxon>
        <taxon>Trametes</taxon>
    </lineage>
</organism>
<comment type="similarity">
    <text evidence="3">Belongs to the major facilitator superfamily. Sugar transporter (TC 2.A.1.1) family.</text>
</comment>
<dbReference type="InterPro" id="IPR020846">
    <property type="entry name" value="MFS_dom"/>
</dbReference>
<evidence type="ECO:0000313" key="15">
    <source>
        <dbReference type="EMBL" id="KAJ8456540.1"/>
    </source>
</evidence>
<dbReference type="GO" id="GO:0016020">
    <property type="term" value="C:membrane"/>
    <property type="evidence" value="ECO:0007669"/>
    <property type="project" value="UniProtKB-SubCell"/>
</dbReference>
<dbReference type="InterPro" id="IPR005829">
    <property type="entry name" value="Sugar_transporter_CS"/>
</dbReference>
<evidence type="ECO:0000259" key="14">
    <source>
        <dbReference type="PROSITE" id="PS50850"/>
    </source>
</evidence>
<accession>A0AAD7TGK3</accession>
<dbReference type="Gene3D" id="1.20.1250.20">
    <property type="entry name" value="MFS general substrate transporter like domains"/>
    <property type="match status" value="1"/>
</dbReference>
<dbReference type="PROSITE" id="PS00216">
    <property type="entry name" value="SUGAR_TRANSPORT_1"/>
    <property type="match status" value="1"/>
</dbReference>
<evidence type="ECO:0000256" key="9">
    <source>
        <dbReference type="ARBA" id="ARBA00023136"/>
    </source>
</evidence>
<dbReference type="GO" id="GO:0005576">
    <property type="term" value="C:extracellular region"/>
    <property type="evidence" value="ECO:0007669"/>
    <property type="project" value="UniProtKB-SubCell"/>
</dbReference>
<evidence type="ECO:0000256" key="13">
    <source>
        <dbReference type="SAM" id="Phobius"/>
    </source>
</evidence>
<dbReference type="EMBL" id="JAPEVG010000665">
    <property type="protein sequence ID" value="KAJ8456540.1"/>
    <property type="molecule type" value="Genomic_DNA"/>
</dbReference>
<evidence type="ECO:0000256" key="7">
    <source>
        <dbReference type="ARBA" id="ARBA00022729"/>
    </source>
</evidence>
<feature type="transmembrane region" description="Helical" evidence="13">
    <location>
        <begin position="666"/>
        <end position="688"/>
    </location>
</feature>
<evidence type="ECO:0000256" key="5">
    <source>
        <dbReference type="ARBA" id="ARBA00022525"/>
    </source>
</evidence>
<feature type="region of interest" description="Disordered" evidence="12">
    <location>
        <begin position="847"/>
        <end position="880"/>
    </location>
</feature>
<evidence type="ECO:0000256" key="11">
    <source>
        <dbReference type="ARBA" id="ARBA00049119"/>
    </source>
</evidence>
<feature type="domain" description="Major facilitator superfamily (MFS) profile" evidence="14">
    <location>
        <begin position="1"/>
        <end position="146"/>
    </location>
</feature>
<keyword evidence="6 13" id="KW-0812">Transmembrane</keyword>
<keyword evidence="8 13" id="KW-1133">Transmembrane helix</keyword>
<proteinExistence type="inferred from homology"/>
<evidence type="ECO:0000256" key="1">
    <source>
        <dbReference type="ARBA" id="ARBA00004141"/>
    </source>
</evidence>
<evidence type="ECO:0000256" key="8">
    <source>
        <dbReference type="ARBA" id="ARBA00022989"/>
    </source>
</evidence>
<feature type="region of interest" description="Disordered" evidence="12">
    <location>
        <begin position="558"/>
        <end position="593"/>
    </location>
</feature>
<dbReference type="InterPro" id="IPR008427">
    <property type="entry name" value="Extracellular_membr_CFEM_dom"/>
</dbReference>
<evidence type="ECO:0000256" key="6">
    <source>
        <dbReference type="ARBA" id="ARBA00022692"/>
    </source>
</evidence>
<dbReference type="PANTHER" id="PTHR48022">
    <property type="entry name" value="PLASTIDIC GLUCOSE TRANSPORTER 4"/>
    <property type="match status" value="1"/>
</dbReference>
<feature type="region of interest" description="Disordered" evidence="12">
    <location>
        <begin position="449"/>
        <end position="493"/>
    </location>
</feature>
<evidence type="ECO:0000256" key="4">
    <source>
        <dbReference type="ARBA" id="ARBA00022448"/>
    </source>
</evidence>
<feature type="transmembrane region" description="Helical" evidence="13">
    <location>
        <begin position="20"/>
        <end position="39"/>
    </location>
</feature>
<keyword evidence="9 13" id="KW-0472">Membrane</keyword>
<keyword evidence="7" id="KW-0732">Signal</keyword>
<keyword evidence="16" id="KW-1185">Reference proteome</keyword>
<dbReference type="InterPro" id="IPR005828">
    <property type="entry name" value="MFS_sugar_transport-like"/>
</dbReference>
<dbReference type="PANTHER" id="PTHR48022:SF17">
    <property type="entry name" value="HEXOSE TRANSPORTER"/>
    <property type="match status" value="1"/>
</dbReference>
<feature type="compositionally biased region" description="Polar residues" evidence="12">
    <location>
        <begin position="458"/>
        <end position="486"/>
    </location>
</feature>
<dbReference type="InterPro" id="IPR036259">
    <property type="entry name" value="MFS_trans_sf"/>
</dbReference>
<feature type="transmembrane region" description="Helical" evidence="13">
    <location>
        <begin position="93"/>
        <end position="111"/>
    </location>
</feature>
<dbReference type="InterPro" id="IPR003663">
    <property type="entry name" value="Sugar/inositol_transpt"/>
</dbReference>
<dbReference type="PRINTS" id="PR00171">
    <property type="entry name" value="SUGRTRNSPORT"/>
</dbReference>
<name>A0AAD7TGK3_9APHY</name>
<sequence>MGMTIPGIWGVEKLGRRPLLLWGASVMCVCAYLVAVLGVTTSVHELAPQRAVIALVCIYIAAYAATWGPVGWVVPNEIIPLSIRAKAMSLSVAVHWLSTWLVSFVSPYLVNSGPGDAGIGVKIFFIWGSTAAICAVFTYLCVPETKGLSLEEIDVLYTGSTGGPMKNARSRYEALARRSGECGAVDSADRSSELQAEEKEFDLEAGKQMDTVKEVAPCGAAADGHRLYCDAPELRQIDQWALRTATKPRPDRLTCLRLLYSFTLTTKLYMRPVSRGPTQAQLEFLQPHTMMFLYCNADTNTAAEASVLLQDVAPSIAIYLHIVFGLWLQRTFMHPVQRSILDSSITGQQRLQRYHELTYRACHLRRKMSDSRVKISMPRDEVDNGECITDCLQKNINNDSCPTADESDLTCLCENPDIMSTTLACVEDQCPSDDVTLFNSIVDKCNTQDPQPAGLAPSASTTPVQPNGSPHMSTGQSTGAETTTADPSVAAPSKKMVVTSNHPTGTVRAVGTSTTVNPLQLEESTPAIPAMPTTGRATITDSSRQPVAAVVTPPIPLSKITNDTGLPGTAPTPSSVTAGPMDQEALSSGSESLNVDTSFSESLTLFQSPNPSILVSQAPPEPFTGIASGATPSLSGHQTRVTAVTSTFPTPRRDASSAGTATTTAIATSSAILGLVVLVSVIWGLCALRRRRRLLHLRLRQTTPFADTVGHRMSGEDLSRSALDEKQSPHNDALLMPSTLSLGVDGSAPYEFALSLLDISAPSPHRGDLERYTNSEERRIIERESSCIVALSMTATATECDEEASRLVPAKTSRHIVVHDDSEGSGTSLPETGIPITASLDIVERGERTPAGETTTSLRALGSGDHGRNPITQGPGDEASEDHAAIVQVLPAAFTQASHRTVHGYTGAVILSQCYSAAGDHFHPFNCIYNLPSHVGDEQDQPPPYEPYPSASASTLG</sequence>
<gene>
    <name evidence="15" type="ORF">ONZ51_g12063</name>
</gene>